<dbReference type="InterPro" id="IPR003439">
    <property type="entry name" value="ABC_transporter-like_ATP-bd"/>
</dbReference>
<organism evidence="6 7">
    <name type="scientific">Corynebacterium zhongnanshanii</name>
    <dbReference type="NCBI Taxonomy" id="2768834"/>
    <lineage>
        <taxon>Bacteria</taxon>
        <taxon>Bacillati</taxon>
        <taxon>Actinomycetota</taxon>
        <taxon>Actinomycetes</taxon>
        <taxon>Mycobacteriales</taxon>
        <taxon>Corynebacteriaceae</taxon>
        <taxon>Corynebacterium</taxon>
    </lineage>
</organism>
<dbReference type="Proteomes" id="UP000436181">
    <property type="component" value="Unassembled WGS sequence"/>
</dbReference>
<evidence type="ECO:0000259" key="5">
    <source>
        <dbReference type="PROSITE" id="PS50893"/>
    </source>
</evidence>
<dbReference type="InterPro" id="IPR050095">
    <property type="entry name" value="ECF_ABC_transporter_ATP-bd"/>
</dbReference>
<evidence type="ECO:0000313" key="7">
    <source>
        <dbReference type="Proteomes" id="UP000436181"/>
    </source>
</evidence>
<dbReference type="RefSeq" id="WP_151841641.1">
    <property type="nucleotide sequence ID" value="NZ_CP061033.1"/>
</dbReference>
<evidence type="ECO:0000256" key="2">
    <source>
        <dbReference type="ARBA" id="ARBA00022448"/>
    </source>
</evidence>
<keyword evidence="7" id="KW-1185">Reference proteome</keyword>
<sequence length="236" mass="26373">MPTLTFTDAEVRVHHPTPRTILSPLTLTLTEHRIGIIGTNGSGKSTFVRLINGLTKPTAGSVTVNGTDVARHSRDVRRQVGFIFSDADNQIIMPTVEEDIALSLRRFKLPQHEVRTRTKAVMERLGLTHLADASPHSLSGGEKQLLALASVLVMEPSVIVADEPSTFLDLKNRRRVSRTFSALDQQMLVISHDLDFIHDYDRILCFEDSRLVDDSLHSSPGEVIERYVERQEAEDV</sequence>
<dbReference type="GO" id="GO:0005524">
    <property type="term" value="F:ATP binding"/>
    <property type="evidence" value="ECO:0007669"/>
    <property type="project" value="UniProtKB-KW"/>
</dbReference>
<dbReference type="InterPro" id="IPR003593">
    <property type="entry name" value="AAA+_ATPase"/>
</dbReference>
<dbReference type="PROSITE" id="PS00211">
    <property type="entry name" value="ABC_TRANSPORTER_1"/>
    <property type="match status" value="1"/>
</dbReference>
<keyword evidence="4 6" id="KW-0067">ATP-binding</keyword>
<name>A0ABQ6VLQ5_9CORY</name>
<evidence type="ECO:0000256" key="3">
    <source>
        <dbReference type="ARBA" id="ARBA00022741"/>
    </source>
</evidence>
<comment type="caution">
    <text evidence="6">The sequence shown here is derived from an EMBL/GenBank/DDBJ whole genome shotgun (WGS) entry which is preliminary data.</text>
</comment>
<dbReference type="Pfam" id="PF00005">
    <property type="entry name" value="ABC_tran"/>
    <property type="match status" value="1"/>
</dbReference>
<gene>
    <name evidence="6" type="ORF">F8377_04395</name>
</gene>
<reference evidence="6 7" key="1">
    <citation type="submission" date="2019-10" db="EMBL/GenBank/DDBJ databases">
        <title>Corynebacterium sp novel species isolated from the respiratory tract of Marmot.</title>
        <authorList>
            <person name="Zhang G."/>
        </authorList>
    </citation>
    <scope>NUCLEOTIDE SEQUENCE [LARGE SCALE GENOMIC DNA]</scope>
    <source>
        <strain evidence="6 7">336</strain>
    </source>
</reference>
<evidence type="ECO:0000313" key="6">
    <source>
        <dbReference type="EMBL" id="KAB3523381.1"/>
    </source>
</evidence>
<keyword evidence="3" id="KW-0547">Nucleotide-binding</keyword>
<feature type="domain" description="ABC transporter" evidence="5">
    <location>
        <begin position="4"/>
        <end position="233"/>
    </location>
</feature>
<dbReference type="InterPro" id="IPR017871">
    <property type="entry name" value="ABC_transporter-like_CS"/>
</dbReference>
<comment type="similarity">
    <text evidence="1">Belongs to the ABC transporter superfamily.</text>
</comment>
<dbReference type="CDD" id="cd03225">
    <property type="entry name" value="ABC_cobalt_CbiO_domain1"/>
    <property type="match status" value="1"/>
</dbReference>
<dbReference type="InterPro" id="IPR027417">
    <property type="entry name" value="P-loop_NTPase"/>
</dbReference>
<dbReference type="PROSITE" id="PS50893">
    <property type="entry name" value="ABC_TRANSPORTER_2"/>
    <property type="match status" value="1"/>
</dbReference>
<dbReference type="PANTHER" id="PTHR43553">
    <property type="entry name" value="HEAVY METAL TRANSPORTER"/>
    <property type="match status" value="1"/>
</dbReference>
<dbReference type="EMBL" id="WBZJ01000001">
    <property type="protein sequence ID" value="KAB3523381.1"/>
    <property type="molecule type" value="Genomic_DNA"/>
</dbReference>
<evidence type="ECO:0000256" key="1">
    <source>
        <dbReference type="ARBA" id="ARBA00005417"/>
    </source>
</evidence>
<dbReference type="SMART" id="SM00382">
    <property type="entry name" value="AAA"/>
    <property type="match status" value="1"/>
</dbReference>
<dbReference type="InterPro" id="IPR015856">
    <property type="entry name" value="ABC_transpr_CbiO/EcfA_su"/>
</dbReference>
<dbReference type="PANTHER" id="PTHR43553:SF24">
    <property type="entry name" value="ENERGY-COUPLING FACTOR TRANSPORTER ATP-BINDING PROTEIN ECFA1"/>
    <property type="match status" value="1"/>
</dbReference>
<dbReference type="Gene3D" id="3.40.50.300">
    <property type="entry name" value="P-loop containing nucleotide triphosphate hydrolases"/>
    <property type="match status" value="1"/>
</dbReference>
<protein>
    <submittedName>
        <fullName evidence="6">ABC transporter ATP-binding protein</fullName>
    </submittedName>
</protein>
<keyword evidence="2" id="KW-0813">Transport</keyword>
<accession>A0ABQ6VLQ5</accession>
<dbReference type="SUPFAM" id="SSF52540">
    <property type="entry name" value="P-loop containing nucleoside triphosphate hydrolases"/>
    <property type="match status" value="1"/>
</dbReference>
<proteinExistence type="inferred from homology"/>
<evidence type="ECO:0000256" key="4">
    <source>
        <dbReference type="ARBA" id="ARBA00022840"/>
    </source>
</evidence>